<evidence type="ECO:0000256" key="8">
    <source>
        <dbReference type="ARBA" id="ARBA00023136"/>
    </source>
</evidence>
<evidence type="ECO:0000256" key="4">
    <source>
        <dbReference type="ARBA" id="ARBA00022692"/>
    </source>
</evidence>
<keyword evidence="7" id="KW-1133">Transmembrane helix</keyword>
<dbReference type="GO" id="GO:0098609">
    <property type="term" value="P:cell-cell adhesion"/>
    <property type="evidence" value="ECO:0007669"/>
    <property type="project" value="TreeGrafter"/>
</dbReference>
<dbReference type="GO" id="GO:0005925">
    <property type="term" value="C:focal adhesion"/>
    <property type="evidence" value="ECO:0007669"/>
    <property type="project" value="TreeGrafter"/>
</dbReference>
<evidence type="ECO:0000259" key="11">
    <source>
        <dbReference type="SMART" id="SM01242"/>
    </source>
</evidence>
<dbReference type="InterPro" id="IPR012896">
    <property type="entry name" value="Integrin_bsu_tail"/>
</dbReference>
<dbReference type="InterPro" id="IPR036349">
    <property type="entry name" value="Integrin_bsu_tail_dom_sf"/>
</dbReference>
<dbReference type="SUPFAM" id="SSF103575">
    <property type="entry name" value="Plexin repeat"/>
    <property type="match status" value="1"/>
</dbReference>
<keyword evidence="9" id="KW-1015">Disulfide bond</keyword>
<dbReference type="InterPro" id="IPR057073">
    <property type="entry name" value="EGF_integrin_2"/>
</dbReference>
<keyword evidence="4" id="KW-0812">Transmembrane</keyword>
<organism evidence="12">
    <name type="scientific">Capitella teleta</name>
    <name type="common">Polychaete worm</name>
    <dbReference type="NCBI Taxonomy" id="283909"/>
    <lineage>
        <taxon>Eukaryota</taxon>
        <taxon>Metazoa</taxon>
        <taxon>Spiralia</taxon>
        <taxon>Lophotrochozoa</taxon>
        <taxon>Annelida</taxon>
        <taxon>Polychaeta</taxon>
        <taxon>Sedentaria</taxon>
        <taxon>Scolecida</taxon>
        <taxon>Capitellidae</taxon>
        <taxon>Capitella</taxon>
    </lineage>
</organism>
<keyword evidence="8" id="KW-0472">Membrane</keyword>
<feature type="domain" description="Integrin beta subunit tail" evidence="11">
    <location>
        <begin position="241"/>
        <end position="316"/>
    </location>
</feature>
<name>R7V6W5_CAPTE</name>
<dbReference type="GO" id="GO:0009986">
    <property type="term" value="C:cell surface"/>
    <property type="evidence" value="ECO:0007669"/>
    <property type="project" value="TreeGrafter"/>
</dbReference>
<dbReference type="GO" id="GO:0005178">
    <property type="term" value="F:integrin binding"/>
    <property type="evidence" value="ECO:0007669"/>
    <property type="project" value="TreeGrafter"/>
</dbReference>
<dbReference type="SUPFAM" id="SSF69687">
    <property type="entry name" value="Integrin beta tail domain"/>
    <property type="match status" value="1"/>
</dbReference>
<dbReference type="Gene3D" id="2.10.25.10">
    <property type="entry name" value="Laminin"/>
    <property type="match status" value="3"/>
</dbReference>
<evidence type="ECO:0000256" key="5">
    <source>
        <dbReference type="ARBA" id="ARBA00022729"/>
    </source>
</evidence>
<evidence type="ECO:0000256" key="2">
    <source>
        <dbReference type="ARBA" id="ARBA00022475"/>
    </source>
</evidence>
<reference evidence="14" key="1">
    <citation type="submission" date="2012-12" db="EMBL/GenBank/DDBJ databases">
        <authorList>
            <person name="Hellsten U."/>
            <person name="Grimwood J."/>
            <person name="Chapman J.A."/>
            <person name="Shapiro H."/>
            <person name="Aerts A."/>
            <person name="Otillar R.P."/>
            <person name="Terry A.Y."/>
            <person name="Boore J.L."/>
            <person name="Simakov O."/>
            <person name="Marletaz F."/>
            <person name="Cho S.-J."/>
            <person name="Edsinger-Gonzales E."/>
            <person name="Havlak P."/>
            <person name="Kuo D.-H."/>
            <person name="Larsson T."/>
            <person name="Lv J."/>
            <person name="Arendt D."/>
            <person name="Savage R."/>
            <person name="Osoegawa K."/>
            <person name="de Jong P."/>
            <person name="Lindberg D.R."/>
            <person name="Seaver E.C."/>
            <person name="Weisblat D.A."/>
            <person name="Putnam N.H."/>
            <person name="Grigoriev I.V."/>
            <person name="Rokhsar D.S."/>
        </authorList>
    </citation>
    <scope>NUCLEOTIDE SEQUENCE</scope>
    <source>
        <strain evidence="14">I ESC-2004</strain>
    </source>
</reference>
<dbReference type="PANTHER" id="PTHR10082:SF60">
    <property type="entry name" value="INTEGRIN BETA-PS"/>
    <property type="match status" value="1"/>
</dbReference>
<dbReference type="EMBL" id="AMQN01005493">
    <property type="status" value="NOT_ANNOTATED_CDS"/>
    <property type="molecule type" value="Genomic_DNA"/>
</dbReference>
<keyword evidence="3" id="KW-0245">EGF-like domain</keyword>
<evidence type="ECO:0000256" key="3">
    <source>
        <dbReference type="ARBA" id="ARBA00022536"/>
    </source>
</evidence>
<evidence type="ECO:0000256" key="7">
    <source>
        <dbReference type="ARBA" id="ARBA00022989"/>
    </source>
</evidence>
<dbReference type="InterPro" id="IPR057243">
    <property type="entry name" value="Integrin_I-EGF_CS"/>
</dbReference>
<reference evidence="13" key="3">
    <citation type="submission" date="2015-06" db="UniProtKB">
        <authorList>
            <consortium name="EnsemblMetazoa"/>
        </authorList>
    </citation>
    <scope>IDENTIFICATION</scope>
</reference>
<evidence type="ECO:0000313" key="13">
    <source>
        <dbReference type="EnsemblMetazoa" id="CapteP224236"/>
    </source>
</evidence>
<dbReference type="PANTHER" id="PTHR10082">
    <property type="entry name" value="INTEGRIN BETA SUBUNIT"/>
    <property type="match status" value="1"/>
</dbReference>
<dbReference type="FunFam" id="2.10.25.10:FF:000076">
    <property type="entry name" value="Integrin beta"/>
    <property type="match status" value="1"/>
</dbReference>
<evidence type="ECO:0000256" key="9">
    <source>
        <dbReference type="ARBA" id="ARBA00023157"/>
    </source>
</evidence>
<dbReference type="Pfam" id="PF07965">
    <property type="entry name" value="Integrin_B_tail"/>
    <property type="match status" value="1"/>
</dbReference>
<protein>
    <recommendedName>
        <fullName evidence="11">Integrin beta subunit tail domain-containing protein</fullName>
    </recommendedName>
</protein>
<keyword evidence="2" id="KW-1003">Cell membrane</keyword>
<dbReference type="Gene3D" id="4.10.1240.30">
    <property type="match status" value="1"/>
</dbReference>
<keyword evidence="6" id="KW-0677">Repeat</keyword>
<dbReference type="Pfam" id="PF23105">
    <property type="entry name" value="EGF_integrin"/>
    <property type="match status" value="1"/>
</dbReference>
<keyword evidence="14" id="KW-1185">Reference proteome</keyword>
<dbReference type="GO" id="GO:0007160">
    <property type="term" value="P:cell-matrix adhesion"/>
    <property type="evidence" value="ECO:0007669"/>
    <property type="project" value="TreeGrafter"/>
</dbReference>
<evidence type="ECO:0000256" key="6">
    <source>
        <dbReference type="ARBA" id="ARBA00022737"/>
    </source>
</evidence>
<dbReference type="HOGENOM" id="CLU_866671_0_0_1"/>
<dbReference type="OrthoDB" id="410592at2759"/>
<dbReference type="GO" id="GO:0008305">
    <property type="term" value="C:integrin complex"/>
    <property type="evidence" value="ECO:0007669"/>
    <property type="project" value="TreeGrafter"/>
</dbReference>
<sequence>MRMLTAIPDIQGLRARSDSQLFKRETMATDYGERCFRCLLFTYLLIQAVSACDHHATEERCLSNRAEGCAWCASPDFRYPETRCDMTHRLRDMGCALADIHRAGCPRSVDACRMTPQSEVCSGQGDCICGVCECHSIVPETFRRFTGQFCECNDYSCDYFDSEICGGPTRGQCECGTCRCHPGFTGGACGCTENTETCISASNGLICNGKGRCQCGQCVCDRDGDFRGNTCEECPSCPSLCSVYKDCVMCTVFASGKYSAEECHQKCSRMSITVVDNGRAPNMGRLCRFMDDDSCLMHFSYANGHLYAERNRVCPFYEGEK</sequence>
<dbReference type="SUPFAM" id="SSF57196">
    <property type="entry name" value="EGF/Laminin"/>
    <property type="match status" value="2"/>
</dbReference>
<dbReference type="GO" id="GO:0007229">
    <property type="term" value="P:integrin-mediated signaling pathway"/>
    <property type="evidence" value="ECO:0007669"/>
    <property type="project" value="TreeGrafter"/>
</dbReference>
<gene>
    <name evidence="12" type="ORF">CAPTEDRAFT_224236</name>
</gene>
<evidence type="ECO:0000256" key="1">
    <source>
        <dbReference type="ARBA" id="ARBA00004251"/>
    </source>
</evidence>
<dbReference type="Proteomes" id="UP000014760">
    <property type="component" value="Unassembled WGS sequence"/>
</dbReference>
<evidence type="ECO:0000313" key="12">
    <source>
        <dbReference type="EMBL" id="ELU12111.1"/>
    </source>
</evidence>
<dbReference type="PROSITE" id="PS00243">
    <property type="entry name" value="I_EGF_1"/>
    <property type="match status" value="2"/>
</dbReference>
<dbReference type="FunFam" id="2.10.25.10:FF:000043">
    <property type="entry name" value="Integrin beta"/>
    <property type="match status" value="1"/>
</dbReference>
<accession>R7V6W5</accession>
<dbReference type="OMA" id="TISHDCA"/>
<dbReference type="EMBL" id="KB296162">
    <property type="protein sequence ID" value="ELU12111.1"/>
    <property type="molecule type" value="Genomic_DNA"/>
</dbReference>
<comment type="subcellular location">
    <subcellularLocation>
        <location evidence="1">Cell membrane</location>
        <topology evidence="1">Single-pass type I membrane protein</topology>
    </subcellularLocation>
</comment>
<dbReference type="EnsemblMetazoa" id="CapteT224236">
    <property type="protein sequence ID" value="CapteP224236"/>
    <property type="gene ID" value="CapteG224236"/>
</dbReference>
<proteinExistence type="predicted"/>
<dbReference type="AlphaFoldDB" id="R7V6W5"/>
<evidence type="ECO:0000256" key="10">
    <source>
        <dbReference type="ARBA" id="ARBA00023180"/>
    </source>
</evidence>
<dbReference type="GO" id="GO:0033627">
    <property type="term" value="P:cell adhesion mediated by integrin"/>
    <property type="evidence" value="ECO:0007669"/>
    <property type="project" value="TreeGrafter"/>
</dbReference>
<evidence type="ECO:0000313" key="14">
    <source>
        <dbReference type="Proteomes" id="UP000014760"/>
    </source>
</evidence>
<dbReference type="PROSITE" id="PS52047">
    <property type="entry name" value="I_EGF_2"/>
    <property type="match status" value="1"/>
</dbReference>
<keyword evidence="10" id="KW-0325">Glycoprotein</keyword>
<dbReference type="InterPro" id="IPR015812">
    <property type="entry name" value="Integrin_bsu"/>
</dbReference>
<dbReference type="GO" id="GO:0016477">
    <property type="term" value="P:cell migration"/>
    <property type="evidence" value="ECO:0007669"/>
    <property type="project" value="TreeGrafter"/>
</dbReference>
<dbReference type="STRING" id="283909.R7V6W5"/>
<keyword evidence="5" id="KW-0732">Signal</keyword>
<reference evidence="12 14" key="2">
    <citation type="journal article" date="2013" name="Nature">
        <title>Insights into bilaterian evolution from three spiralian genomes.</title>
        <authorList>
            <person name="Simakov O."/>
            <person name="Marletaz F."/>
            <person name="Cho S.J."/>
            <person name="Edsinger-Gonzales E."/>
            <person name="Havlak P."/>
            <person name="Hellsten U."/>
            <person name="Kuo D.H."/>
            <person name="Larsson T."/>
            <person name="Lv J."/>
            <person name="Arendt D."/>
            <person name="Savage R."/>
            <person name="Osoegawa K."/>
            <person name="de Jong P."/>
            <person name="Grimwood J."/>
            <person name="Chapman J.A."/>
            <person name="Shapiro H."/>
            <person name="Aerts A."/>
            <person name="Otillar R.P."/>
            <person name="Terry A.Y."/>
            <person name="Boore J.L."/>
            <person name="Grigoriev I.V."/>
            <person name="Lindberg D.R."/>
            <person name="Seaver E.C."/>
            <person name="Weisblat D.A."/>
            <person name="Putnam N.H."/>
            <person name="Rokhsar D.S."/>
        </authorList>
    </citation>
    <scope>NUCLEOTIDE SEQUENCE</scope>
    <source>
        <strain evidence="12 14">I ESC-2004</strain>
    </source>
</reference>
<dbReference type="SMART" id="SM01242">
    <property type="entry name" value="Integrin_B_tail"/>
    <property type="match status" value="1"/>
</dbReference>